<evidence type="ECO:0000313" key="2">
    <source>
        <dbReference type="Proteomes" id="UP001066276"/>
    </source>
</evidence>
<name>A0AAV7MR74_PLEWA</name>
<protein>
    <submittedName>
        <fullName evidence="1">Uncharacterized protein</fullName>
    </submittedName>
</protein>
<comment type="caution">
    <text evidence="1">The sequence shown here is derived from an EMBL/GenBank/DDBJ whole genome shotgun (WGS) entry which is preliminary data.</text>
</comment>
<evidence type="ECO:0000313" key="1">
    <source>
        <dbReference type="EMBL" id="KAJ1106246.1"/>
    </source>
</evidence>
<dbReference type="Proteomes" id="UP001066276">
    <property type="component" value="Chromosome 9"/>
</dbReference>
<organism evidence="1 2">
    <name type="scientific">Pleurodeles waltl</name>
    <name type="common">Iberian ribbed newt</name>
    <dbReference type="NCBI Taxonomy" id="8319"/>
    <lineage>
        <taxon>Eukaryota</taxon>
        <taxon>Metazoa</taxon>
        <taxon>Chordata</taxon>
        <taxon>Craniata</taxon>
        <taxon>Vertebrata</taxon>
        <taxon>Euteleostomi</taxon>
        <taxon>Amphibia</taxon>
        <taxon>Batrachia</taxon>
        <taxon>Caudata</taxon>
        <taxon>Salamandroidea</taxon>
        <taxon>Salamandridae</taxon>
        <taxon>Pleurodelinae</taxon>
        <taxon>Pleurodeles</taxon>
    </lineage>
</organism>
<accession>A0AAV7MR74</accession>
<proteinExistence type="predicted"/>
<reference evidence="1" key="1">
    <citation type="journal article" date="2022" name="bioRxiv">
        <title>Sequencing and chromosome-scale assembly of the giantPleurodeles waltlgenome.</title>
        <authorList>
            <person name="Brown T."/>
            <person name="Elewa A."/>
            <person name="Iarovenko S."/>
            <person name="Subramanian E."/>
            <person name="Araus A.J."/>
            <person name="Petzold A."/>
            <person name="Susuki M."/>
            <person name="Suzuki K.-i.T."/>
            <person name="Hayashi T."/>
            <person name="Toyoda A."/>
            <person name="Oliveira C."/>
            <person name="Osipova E."/>
            <person name="Leigh N.D."/>
            <person name="Simon A."/>
            <person name="Yun M.H."/>
        </authorList>
    </citation>
    <scope>NUCLEOTIDE SEQUENCE</scope>
    <source>
        <strain evidence="1">20211129_DDA</strain>
        <tissue evidence="1">Liver</tissue>
    </source>
</reference>
<keyword evidence="2" id="KW-1185">Reference proteome</keyword>
<dbReference type="AlphaFoldDB" id="A0AAV7MR74"/>
<dbReference type="EMBL" id="JANPWB010000013">
    <property type="protein sequence ID" value="KAJ1106246.1"/>
    <property type="molecule type" value="Genomic_DNA"/>
</dbReference>
<gene>
    <name evidence="1" type="ORF">NDU88_003649</name>
</gene>
<sequence length="135" mass="15558">MLSLALELYAPVAKCWPLNARLLTYKDILKEIEVTISHYLQENDTPEDLLRTKQRYYTGGDRAGRLLAQRLWVQVAGWRVAKLQLLDGTRTCREEQIVTQFKQFYSDLYAEEGLDEEGVEGYLTSSPVLDLPDCQ</sequence>